<dbReference type="PROSITE" id="PS50267">
    <property type="entry name" value="NA_NEUROTRAN_SYMP_3"/>
    <property type="match status" value="1"/>
</dbReference>
<dbReference type="GO" id="GO:0042734">
    <property type="term" value="C:presynaptic membrane"/>
    <property type="evidence" value="ECO:0007669"/>
    <property type="project" value="TreeGrafter"/>
</dbReference>
<evidence type="ECO:0000256" key="9">
    <source>
        <dbReference type="ARBA" id="ARBA00023053"/>
    </source>
</evidence>
<feature type="binding site" evidence="13">
    <location>
        <position position="219"/>
    </location>
    <ligand>
        <name>Na(+)</name>
        <dbReference type="ChEBI" id="CHEBI:29101"/>
        <label>1</label>
    </ligand>
</feature>
<evidence type="ECO:0000313" key="15">
    <source>
        <dbReference type="Proteomes" id="UP000036681"/>
    </source>
</evidence>
<dbReference type="GO" id="GO:0032809">
    <property type="term" value="C:neuronal cell body membrane"/>
    <property type="evidence" value="ECO:0007669"/>
    <property type="project" value="TreeGrafter"/>
</dbReference>
<feature type="transmembrane region" description="Helical" evidence="14">
    <location>
        <begin position="273"/>
        <end position="299"/>
    </location>
</feature>
<dbReference type="GO" id="GO:0051583">
    <property type="term" value="P:dopamine uptake involved in synaptic transmission"/>
    <property type="evidence" value="ECO:0007669"/>
    <property type="project" value="TreeGrafter"/>
</dbReference>
<keyword evidence="8 14" id="KW-1133">Transmembrane helix</keyword>
<reference evidence="16" key="1">
    <citation type="submission" date="2017-02" db="UniProtKB">
        <authorList>
            <consortium name="WormBaseParasite"/>
        </authorList>
    </citation>
    <scope>IDENTIFICATION</scope>
</reference>
<keyword evidence="15" id="KW-1185">Reference proteome</keyword>
<sequence>MAVCLFIIYLICYFSLWKGIKMSGKVVWFTAVFPYVVLSVLFIRGITLPGAEKGIEYYIRPNIEMLAVPSVWQDAATQVFFSLGPGFGVLMAYSSYNQFHNNVYFDALITSTINCATSFLSGFVIFSVSWITISMLKMQQKSTAIAMQYESFQVLGYMSCKSGKPIQDVAQQEKEKKKSAFQEGPGLVFVVYPEALATMPGASLWSIIFFLMLLTLGLDSSFGGSEAIITALSDEFPILKRRRELFVAILFTFYMFVGISMCTKGGMLVMEWLIVYGTSWGLLIAVFCETIVISFFYGIKQFVKDLKEMLGFEPGWYWRVCWTIGAPLFLLGTILSSFINYEPLKYQDYVYPFAANVVGLIFALSAVSAIPIVGIYKFCSAKGDTFKAVCVFHFIANLQRLVDV</sequence>
<feature type="transmembrane region" description="Helical" evidence="14">
    <location>
        <begin position="108"/>
        <end position="133"/>
    </location>
</feature>
<evidence type="ECO:0000256" key="13">
    <source>
        <dbReference type="PIRSR" id="PIRSR600175-1"/>
    </source>
</evidence>
<proteinExistence type="predicted"/>
<dbReference type="GO" id="GO:0046872">
    <property type="term" value="F:metal ion binding"/>
    <property type="evidence" value="ECO:0007669"/>
    <property type="project" value="UniProtKB-KW"/>
</dbReference>
<evidence type="ECO:0000256" key="8">
    <source>
        <dbReference type="ARBA" id="ARBA00022989"/>
    </source>
</evidence>
<keyword evidence="11" id="KW-1015">Disulfide bond</keyword>
<feature type="binding site" evidence="13">
    <location>
        <position position="216"/>
    </location>
    <ligand>
        <name>Na(+)</name>
        <dbReference type="ChEBI" id="CHEBI:29101"/>
        <label>1</label>
    </ligand>
</feature>
<feature type="transmembrane region" description="Helical" evidence="14">
    <location>
        <begin position="26"/>
        <end position="46"/>
    </location>
</feature>
<evidence type="ECO:0000256" key="5">
    <source>
        <dbReference type="ARBA" id="ARBA00022723"/>
    </source>
</evidence>
<keyword evidence="2" id="KW-0813">Transport</keyword>
<feature type="transmembrane region" description="Helical" evidence="14">
    <location>
        <begin position="245"/>
        <end position="267"/>
    </location>
</feature>
<feature type="transmembrane region" description="Helical" evidence="14">
    <location>
        <begin position="320"/>
        <end position="341"/>
    </location>
</feature>
<dbReference type="GO" id="GO:0006865">
    <property type="term" value="P:amino acid transport"/>
    <property type="evidence" value="ECO:0007669"/>
    <property type="project" value="TreeGrafter"/>
</dbReference>
<evidence type="ECO:0000256" key="1">
    <source>
        <dbReference type="ARBA" id="ARBA00004651"/>
    </source>
</evidence>
<feature type="binding site" evidence="13">
    <location>
        <position position="220"/>
    </location>
    <ligand>
        <name>Na(+)</name>
        <dbReference type="ChEBI" id="CHEBI:29101"/>
        <label>1</label>
    </ligand>
</feature>
<keyword evidence="9 13" id="KW-0915">Sodium</keyword>
<dbReference type="Proteomes" id="UP000036681">
    <property type="component" value="Unplaced"/>
</dbReference>
<evidence type="ECO:0000256" key="3">
    <source>
        <dbReference type="ARBA" id="ARBA00022475"/>
    </source>
</evidence>
<accession>A0A0M3IIC4</accession>
<feature type="transmembrane region" description="Helical" evidence="14">
    <location>
        <begin position="202"/>
        <end position="224"/>
    </location>
</feature>
<dbReference type="PANTHER" id="PTHR11616">
    <property type="entry name" value="SODIUM/CHLORIDE DEPENDENT TRANSPORTER"/>
    <property type="match status" value="1"/>
</dbReference>
<evidence type="ECO:0000256" key="11">
    <source>
        <dbReference type="ARBA" id="ARBA00023157"/>
    </source>
</evidence>
<keyword evidence="10 14" id="KW-0472">Membrane</keyword>
<dbReference type="GO" id="GO:0030424">
    <property type="term" value="C:axon"/>
    <property type="evidence" value="ECO:0007669"/>
    <property type="project" value="TreeGrafter"/>
</dbReference>
<keyword evidence="7" id="KW-0769">Symport</keyword>
<evidence type="ECO:0000256" key="10">
    <source>
        <dbReference type="ARBA" id="ARBA00023136"/>
    </source>
</evidence>
<feature type="binding site" evidence="13">
    <location>
        <position position="114"/>
    </location>
    <ligand>
        <name>Na(+)</name>
        <dbReference type="ChEBI" id="CHEBI:29101"/>
        <label>1</label>
    </ligand>
</feature>
<dbReference type="InterPro" id="IPR037272">
    <property type="entry name" value="SNS_sf"/>
</dbReference>
<organism evidence="15 16">
    <name type="scientific">Ascaris lumbricoides</name>
    <name type="common">Giant roundworm</name>
    <dbReference type="NCBI Taxonomy" id="6252"/>
    <lineage>
        <taxon>Eukaryota</taxon>
        <taxon>Metazoa</taxon>
        <taxon>Ecdysozoa</taxon>
        <taxon>Nematoda</taxon>
        <taxon>Chromadorea</taxon>
        <taxon>Rhabditida</taxon>
        <taxon>Spirurina</taxon>
        <taxon>Ascaridomorpha</taxon>
        <taxon>Ascaridoidea</taxon>
        <taxon>Ascarididae</taxon>
        <taxon>Ascaris</taxon>
    </lineage>
</organism>
<name>A0A0M3IIC4_ASCLU</name>
<feature type="binding site" evidence="13">
    <location>
        <position position="82"/>
    </location>
    <ligand>
        <name>Na(+)</name>
        <dbReference type="ChEBI" id="CHEBI:29101"/>
        <label>1</label>
    </ligand>
</feature>
<keyword evidence="5 13" id="KW-0479">Metal-binding</keyword>
<keyword evidence="12" id="KW-0325">Glycoprotein</keyword>
<dbReference type="AlphaFoldDB" id="A0A0M3IIC4"/>
<feature type="transmembrane region" description="Helical" evidence="14">
    <location>
        <begin position="75"/>
        <end position="96"/>
    </location>
</feature>
<evidence type="ECO:0000256" key="4">
    <source>
        <dbReference type="ARBA" id="ARBA00022692"/>
    </source>
</evidence>
<evidence type="ECO:0000256" key="12">
    <source>
        <dbReference type="ARBA" id="ARBA00023180"/>
    </source>
</evidence>
<evidence type="ECO:0000256" key="6">
    <source>
        <dbReference type="ARBA" id="ARBA00022775"/>
    </source>
</evidence>
<evidence type="ECO:0000313" key="16">
    <source>
        <dbReference type="WBParaSite" id="ALUE_0001828301-mRNA-1"/>
    </source>
</evidence>
<keyword evidence="3" id="KW-1003">Cell membrane</keyword>
<comment type="subcellular location">
    <subcellularLocation>
        <location evidence="1">Cell membrane</location>
        <topology evidence="1">Multi-pass membrane protein</topology>
    </subcellularLocation>
</comment>
<protein>
    <submittedName>
        <fullName evidence="16">Sodium-and chloride-dependent GABA transporter 2</fullName>
    </submittedName>
</protein>
<keyword evidence="4 14" id="KW-0812">Transmembrane</keyword>
<evidence type="ECO:0000256" key="14">
    <source>
        <dbReference type="SAM" id="Phobius"/>
    </source>
</evidence>
<dbReference type="InterPro" id="IPR000175">
    <property type="entry name" value="Na/ntran_symport"/>
</dbReference>
<dbReference type="GO" id="GO:0005330">
    <property type="term" value="F:dopamine:sodium symporter activity"/>
    <property type="evidence" value="ECO:0007669"/>
    <property type="project" value="TreeGrafter"/>
</dbReference>
<evidence type="ECO:0000256" key="2">
    <source>
        <dbReference type="ARBA" id="ARBA00022448"/>
    </source>
</evidence>
<evidence type="ECO:0000256" key="7">
    <source>
        <dbReference type="ARBA" id="ARBA00022847"/>
    </source>
</evidence>
<dbReference type="Pfam" id="PF00209">
    <property type="entry name" value="SNF"/>
    <property type="match status" value="2"/>
</dbReference>
<feature type="transmembrane region" description="Helical" evidence="14">
    <location>
        <begin position="353"/>
        <end position="376"/>
    </location>
</feature>
<dbReference type="SUPFAM" id="SSF161070">
    <property type="entry name" value="SNF-like"/>
    <property type="match status" value="1"/>
</dbReference>
<dbReference type="GO" id="GO:0015874">
    <property type="term" value="P:norepinephrine transport"/>
    <property type="evidence" value="ECO:0007669"/>
    <property type="project" value="TreeGrafter"/>
</dbReference>
<dbReference type="PANTHER" id="PTHR11616:SF320">
    <property type="entry name" value="SODIUM-DEPENDENT NORADRENALINE TRANSPORTER"/>
    <property type="match status" value="1"/>
</dbReference>
<dbReference type="WBParaSite" id="ALUE_0001828301-mRNA-1">
    <property type="protein sequence ID" value="ALUE_0001828301-mRNA-1"/>
    <property type="gene ID" value="ALUE_0001828301"/>
</dbReference>
<dbReference type="PRINTS" id="PR00176">
    <property type="entry name" value="NANEUSMPORT"/>
</dbReference>
<keyword evidence="6" id="KW-0532">Neurotransmitter transport</keyword>